<protein>
    <submittedName>
        <fullName evidence="1">Uncharacterized protein</fullName>
    </submittedName>
</protein>
<dbReference type="EMBL" id="KP027209">
    <property type="protein sequence ID" value="AJA43813.1"/>
    <property type="molecule type" value="Genomic_DNA"/>
</dbReference>
<organism evidence="1 2">
    <name type="scientific">Mycobacterium phage Sigman</name>
    <dbReference type="NCBI Taxonomy" id="1567476"/>
    <lineage>
        <taxon>Viruses</taxon>
        <taxon>Duplodnaviria</taxon>
        <taxon>Heunggongvirae</taxon>
        <taxon>Uroviricota</taxon>
        <taxon>Caudoviricetes</taxon>
        <taxon>Bclasvirinae</taxon>
        <taxon>Pegunavirus</taxon>
        <taxon>Pegunavirus Pg1</taxon>
    </lineage>
</organism>
<dbReference type="Proteomes" id="UP000031076">
    <property type="component" value="Segment"/>
</dbReference>
<name>A0A0A7RX38_9CAUD</name>
<sequence length="214" mass="22936">MNVLTNPTRAGNLSLVRRDRPAEEGFKIMATPFDTITPATASDAAIALLTKLMMAKAKATGADTAEAAVKIMTWLETHNDSATVSANIDRLKAEGYAPEREIVAGADEVPAGRYAIDTTIHAINGTAFYKVDRPTEGRWAGYVFVKQIVGDEERRLSQKQGGTILRRIAEVGAEAASARYGHEIGECGVCGRTLTNDESRERGIGPICAAKAGW</sequence>
<reference evidence="1 2" key="1">
    <citation type="submission" date="2014-10" db="EMBL/GenBank/DDBJ databases">
        <authorList>
            <person name="Price K."/>
            <person name="Maccarrone A.L."/>
            <person name="Riddick T."/>
            <person name="Teichman G.L."/>
            <person name="Keen N."/>
            <person name="Nichols C.P."/>
            <person name="Farrell J."/>
            <person name="Velez M."/>
            <person name="Smith S.K."/>
            <person name="Ober K.A."/>
            <person name="Gonzalez E.D."/>
            <person name="Saleh S.M."/>
            <person name="West A.S."/>
            <person name="Wigfall D."/>
            <person name="Zavorski M.V."/>
            <person name="Kim N."/>
            <person name="Ryan A.-F.M."/>
            <person name="Timmerman M.W."/>
            <person name="Jones N.L."/>
            <person name="Bowman C.A."/>
            <person name="Russell D.A."/>
            <person name="Pope W.H."/>
            <person name="Jacobs-Sera D."/>
            <person name="Hendrix R.W."/>
            <person name="Hatfull G.F."/>
        </authorList>
    </citation>
    <scope>NUCLEOTIDE SEQUENCE [LARGE SCALE GENOMIC DNA]</scope>
</reference>
<evidence type="ECO:0000313" key="1">
    <source>
        <dbReference type="EMBL" id="AJA43813.1"/>
    </source>
</evidence>
<dbReference type="Pfam" id="PF19474">
    <property type="entry name" value="DUF6011"/>
    <property type="match status" value="1"/>
</dbReference>
<gene>
    <name evidence="1" type="primary">48</name>
    <name evidence="1" type="ORF">SIGMAN_48</name>
</gene>
<dbReference type="InterPro" id="IPR046053">
    <property type="entry name" value="DUF6011"/>
</dbReference>
<proteinExistence type="predicted"/>
<evidence type="ECO:0000313" key="2">
    <source>
        <dbReference type="Proteomes" id="UP000031076"/>
    </source>
</evidence>
<accession>A0A0A7RX38</accession>